<reference evidence="1" key="2">
    <citation type="submission" date="2023-09" db="EMBL/GenBank/DDBJ databases">
        <title>Ecological and genomic based identification of the Bifidobacterium adolescentis prototype of the healthy human gut microbiota.</title>
        <authorList>
            <person name="Lugli G.A."/>
            <person name="Argentini C."/>
            <person name="Tarracchini C."/>
            <person name="Fontana F."/>
            <person name="Alessandri G."/>
            <person name="Mancabelli L."/>
            <person name="Milani C."/>
            <person name="Turroni F."/>
            <person name="Ventura M."/>
        </authorList>
    </citation>
    <scope>NUCLEOTIDE SEQUENCE</scope>
    <source>
        <strain evidence="1">703B</strain>
    </source>
</reference>
<gene>
    <name evidence="1" type="ORF">B0703_06095</name>
</gene>
<dbReference type="Proteomes" id="UP000193179">
    <property type="component" value="Chromosome"/>
</dbReference>
<name>A0AAF0VB49_BIFAD</name>
<proteinExistence type="predicted"/>
<reference evidence="1" key="1">
    <citation type="journal article" date="2016" name="Sci. Rep.">
        <title>Evaluation of genetic diversity among strains of the human gut commensal Bifidobacterium adolescentis.</title>
        <authorList>
            <person name="Duranti S."/>
            <person name="Milani C."/>
            <person name="Lugli G.A."/>
            <person name="Mancabelli L."/>
            <person name="Turroni F."/>
            <person name="Ferrario C."/>
            <person name="Mangifesta M."/>
            <person name="Viappiani A."/>
            <person name="Sanchez B."/>
            <person name="Margolles A."/>
            <person name="van Sinderen D."/>
            <person name="Ventura M."/>
        </authorList>
    </citation>
    <scope>NUCLEOTIDE SEQUENCE</scope>
    <source>
        <strain evidence="1">703B</strain>
    </source>
</reference>
<dbReference type="EMBL" id="CP133648">
    <property type="protein sequence ID" value="WNE84582.1"/>
    <property type="molecule type" value="Genomic_DNA"/>
</dbReference>
<dbReference type="AlphaFoldDB" id="A0AAF0VB49"/>
<evidence type="ECO:0000313" key="1">
    <source>
        <dbReference type="EMBL" id="WNE84582.1"/>
    </source>
</evidence>
<protein>
    <submittedName>
        <fullName evidence="1">Uncharacterized protein</fullName>
    </submittedName>
</protein>
<dbReference type="RefSeq" id="WP_085346254.1">
    <property type="nucleotide sequence ID" value="NZ_CP133648.1"/>
</dbReference>
<accession>A0AAF0VB49</accession>
<organism evidence="1 2">
    <name type="scientific">Bifidobacterium adolescentis</name>
    <dbReference type="NCBI Taxonomy" id="1680"/>
    <lineage>
        <taxon>Bacteria</taxon>
        <taxon>Bacillati</taxon>
        <taxon>Actinomycetota</taxon>
        <taxon>Actinomycetes</taxon>
        <taxon>Bifidobacteriales</taxon>
        <taxon>Bifidobacteriaceae</taxon>
        <taxon>Bifidobacterium</taxon>
    </lineage>
</organism>
<sequence>MDTINVNGETYTKVPDEISLFGRTYRLVDDTTPEPLDVSDWHPIEPDYRITLREYMTQQHPEDAKRNLAGLGKVVKDTILNAGKGDLLEENSNGAVIYARSLFPLVEQGYRKWRYRKNAHILERSVAEA</sequence>
<evidence type="ECO:0000313" key="2">
    <source>
        <dbReference type="Proteomes" id="UP000193179"/>
    </source>
</evidence>